<dbReference type="PROSITE" id="PS51257">
    <property type="entry name" value="PROKAR_LIPOPROTEIN"/>
    <property type="match status" value="1"/>
</dbReference>
<evidence type="ECO:0000259" key="6">
    <source>
        <dbReference type="Pfam" id="PF07980"/>
    </source>
</evidence>
<evidence type="ECO:0000313" key="9">
    <source>
        <dbReference type="Proteomes" id="UP000186026"/>
    </source>
</evidence>
<organism evidence="8 9">
    <name type="scientific">Belliella pelovolcani</name>
    <dbReference type="NCBI Taxonomy" id="529505"/>
    <lineage>
        <taxon>Bacteria</taxon>
        <taxon>Pseudomonadati</taxon>
        <taxon>Bacteroidota</taxon>
        <taxon>Cytophagia</taxon>
        <taxon>Cytophagales</taxon>
        <taxon>Cyclobacteriaceae</taxon>
        <taxon>Belliella</taxon>
    </lineage>
</organism>
<feature type="domain" description="SusD-like N-terminal" evidence="7">
    <location>
        <begin position="20"/>
        <end position="223"/>
    </location>
</feature>
<evidence type="ECO:0000256" key="4">
    <source>
        <dbReference type="ARBA" id="ARBA00023136"/>
    </source>
</evidence>
<feature type="domain" description="RagB/SusD" evidence="6">
    <location>
        <begin position="334"/>
        <end position="405"/>
    </location>
</feature>
<dbReference type="STRING" id="529505.SAMN05421761_10210"/>
<gene>
    <name evidence="8" type="ORF">SAMN05421761_10210</name>
</gene>
<evidence type="ECO:0000256" key="1">
    <source>
        <dbReference type="ARBA" id="ARBA00004442"/>
    </source>
</evidence>
<keyword evidence="3" id="KW-0732">Signal</keyword>
<dbReference type="RefSeq" id="WP_076498200.1">
    <property type="nucleotide sequence ID" value="NZ_FTOP01000002.1"/>
</dbReference>
<dbReference type="OrthoDB" id="621570at2"/>
<evidence type="ECO:0000256" key="3">
    <source>
        <dbReference type="ARBA" id="ARBA00022729"/>
    </source>
</evidence>
<sequence>MKKTIYFLILAVMIAACDGFLDEKPLKSIVVPSTIEDFQSILDNSVTIFNNNPSIELFCTDDFEIPENTISGFNIFAQYAYQYRDDVFDGPSAPFDWARPYQQIYYTNVVLLESQKLTPQNQFDERRLKEIRAQAKFLRAFAYLNLVTLFAPVAILGNENNSPILPIFEEPIITDNPKIGTLSEINLLIENDLLGAIDDLPETVLYLTRPSKIAGYALLSRFYHYFGNYQESLKYSTLALENNGQLIDYNTLDLGRVNPFPIFMEEVLFFSYAGFNTGTVNNANFNISTSLLNLYKDGDLRSQAYFNTNPQGRLIMSGHYSGSNRFFGGVSLNEIYLNSAESKARANDLNGAYQDINDLLVKRYATGTYVPPTFTDQEQAIQFILSERRKELVGQNFLRWSDIKRLNHEGIYKIAIERIIEGQSISLPERDGGYFFKIPLSERTAMGLN</sequence>
<evidence type="ECO:0000313" key="8">
    <source>
        <dbReference type="EMBL" id="SIS59864.1"/>
    </source>
</evidence>
<dbReference type="Pfam" id="PF14322">
    <property type="entry name" value="SusD-like_3"/>
    <property type="match status" value="1"/>
</dbReference>
<name>A0A1N7KEG8_9BACT</name>
<evidence type="ECO:0000256" key="2">
    <source>
        <dbReference type="ARBA" id="ARBA00006275"/>
    </source>
</evidence>
<dbReference type="Proteomes" id="UP000186026">
    <property type="component" value="Unassembled WGS sequence"/>
</dbReference>
<dbReference type="SUPFAM" id="SSF48452">
    <property type="entry name" value="TPR-like"/>
    <property type="match status" value="1"/>
</dbReference>
<keyword evidence="5" id="KW-0998">Cell outer membrane</keyword>
<dbReference type="AlphaFoldDB" id="A0A1N7KEG8"/>
<evidence type="ECO:0000259" key="7">
    <source>
        <dbReference type="Pfam" id="PF14322"/>
    </source>
</evidence>
<protein>
    <submittedName>
        <fullName evidence="8">SusD family protein</fullName>
    </submittedName>
</protein>
<dbReference type="Pfam" id="PF07980">
    <property type="entry name" value="SusD_RagB"/>
    <property type="match status" value="1"/>
</dbReference>
<reference evidence="9" key="1">
    <citation type="submission" date="2017-01" db="EMBL/GenBank/DDBJ databases">
        <authorList>
            <person name="Varghese N."/>
            <person name="Submissions S."/>
        </authorList>
    </citation>
    <scope>NUCLEOTIDE SEQUENCE [LARGE SCALE GENOMIC DNA]</scope>
    <source>
        <strain evidence="9">DSM 46698</strain>
    </source>
</reference>
<dbReference type="InterPro" id="IPR012944">
    <property type="entry name" value="SusD_RagB_dom"/>
</dbReference>
<proteinExistence type="inferred from homology"/>
<dbReference type="EMBL" id="FTOP01000002">
    <property type="protein sequence ID" value="SIS59864.1"/>
    <property type="molecule type" value="Genomic_DNA"/>
</dbReference>
<keyword evidence="4" id="KW-0472">Membrane</keyword>
<dbReference type="Gene3D" id="1.25.40.390">
    <property type="match status" value="1"/>
</dbReference>
<dbReference type="GO" id="GO:0009279">
    <property type="term" value="C:cell outer membrane"/>
    <property type="evidence" value="ECO:0007669"/>
    <property type="project" value="UniProtKB-SubCell"/>
</dbReference>
<comment type="similarity">
    <text evidence="2">Belongs to the SusD family.</text>
</comment>
<dbReference type="InterPro" id="IPR011990">
    <property type="entry name" value="TPR-like_helical_dom_sf"/>
</dbReference>
<comment type="subcellular location">
    <subcellularLocation>
        <location evidence="1">Cell outer membrane</location>
    </subcellularLocation>
</comment>
<dbReference type="InterPro" id="IPR033985">
    <property type="entry name" value="SusD-like_N"/>
</dbReference>
<keyword evidence="9" id="KW-1185">Reference proteome</keyword>
<evidence type="ECO:0000256" key="5">
    <source>
        <dbReference type="ARBA" id="ARBA00023237"/>
    </source>
</evidence>
<accession>A0A1N7KEG8</accession>